<gene>
    <name evidence="1" type="ORF">SAMN06295900_110150</name>
</gene>
<evidence type="ECO:0000313" key="2">
    <source>
        <dbReference type="Proteomes" id="UP000192911"/>
    </source>
</evidence>
<dbReference type="Proteomes" id="UP000192911">
    <property type="component" value="Unassembled WGS sequence"/>
</dbReference>
<dbReference type="InterPro" id="IPR022385">
    <property type="entry name" value="Rhs_assc_core"/>
</dbReference>
<name>A0A1X7FQI4_TRICW</name>
<dbReference type="RefSeq" id="WP_085228875.1">
    <property type="nucleotide sequence ID" value="NZ_BSQD01000007.1"/>
</dbReference>
<dbReference type="EMBL" id="FXAH01000010">
    <property type="protein sequence ID" value="SMF56466.1"/>
    <property type="molecule type" value="Genomic_DNA"/>
</dbReference>
<proteinExistence type="predicted"/>
<keyword evidence="2" id="KW-1185">Reference proteome</keyword>
<evidence type="ECO:0000313" key="1">
    <source>
        <dbReference type="EMBL" id="SMF56466.1"/>
    </source>
</evidence>
<organism evidence="1 2">
    <name type="scientific">Trinickia caryophylli</name>
    <name type="common">Paraburkholderia caryophylli</name>
    <dbReference type="NCBI Taxonomy" id="28094"/>
    <lineage>
        <taxon>Bacteria</taxon>
        <taxon>Pseudomonadati</taxon>
        <taxon>Pseudomonadota</taxon>
        <taxon>Betaproteobacteria</taxon>
        <taxon>Burkholderiales</taxon>
        <taxon>Burkholderiaceae</taxon>
        <taxon>Trinickia</taxon>
    </lineage>
</organism>
<dbReference type="Gene3D" id="2.180.10.10">
    <property type="entry name" value="RHS repeat-associated core"/>
    <property type="match status" value="1"/>
</dbReference>
<dbReference type="AlphaFoldDB" id="A0A1X7FQI4"/>
<reference evidence="2" key="1">
    <citation type="submission" date="2017-04" db="EMBL/GenBank/DDBJ databases">
        <authorList>
            <person name="Varghese N."/>
            <person name="Submissions S."/>
        </authorList>
    </citation>
    <scope>NUCLEOTIDE SEQUENCE [LARGE SCALE GENOMIC DNA]</scope>
    <source>
        <strain evidence="2">Ballard 720</strain>
    </source>
</reference>
<accession>A0A1X7FQI4</accession>
<protein>
    <submittedName>
        <fullName evidence="1">RHS repeat-associated core domain-containing protein</fullName>
    </submittedName>
</protein>
<dbReference type="OrthoDB" id="8553452at2"/>
<sequence>MDSTTAIGFEGERQDPVALAYPLGDGYRWYLPGLMRFAAPDNLSPFQIGGVNPYADCADDPINVRDPSGHAPTSSLRIFGDFTESLERLVGDDLESASVAGMDSLASNASGSEAPAAESRERIQAPFLSLHIALKSRDTDILGMTRRLKLESYWDAGSGYEKFDEMRSLAPGEGLMTNPIKTGFRLLPRQKDSYSAILTFKYLDTAESDQWRNIKVSFDIVGEPHPKPTTSRFIKFIRRESNSSPNISMRLRIKDEDNPDAFLRDSKHKHVIDPTAANNNAWFQLLIDPLPLR</sequence>
<dbReference type="NCBIfam" id="TIGR03696">
    <property type="entry name" value="Rhs_assc_core"/>
    <property type="match status" value="1"/>
</dbReference>
<dbReference type="GeneID" id="95553468"/>